<keyword evidence="3" id="KW-0472">Membrane</keyword>
<dbReference type="Proteomes" id="UP000029995">
    <property type="component" value="Unassembled WGS sequence"/>
</dbReference>
<dbReference type="AlphaFoldDB" id="A0A0A0DG17"/>
<evidence type="ECO:0000313" key="5">
    <source>
        <dbReference type="EMBL" id="KGM35892.1"/>
    </source>
</evidence>
<sequence>MSIITRRAPTEAQDDPAASTAPGRGRTRRGKALLLAAAAVAVSASGCAAGWHWWTVGRFLQETDDAYVRADVVTISPRVSGYVAAVMVGDNEPVQVGEVLLRIDDRDHRAERDKAQAAVDAADADVAADLAAIATIDAQLQQQRSAVAEARAAADGADAEAQRARRDFDRFLALADRQAASRQRLETAEADSRKADAALAKARAALEAEAGRVPVLTARRREAEAALERSRAQAGQARATLALAQNALDSTVIRAPTGGMVGQRTVRAGQYVEPGLPLLAVVPLDSAYVVANFKETQLRAMAPGQPANISVDAFGGTVLHGHVGSFSPASGAQFALLPPDNATGNFTKIVQRIPVKILIDRPAERSFGLRAGMSVVATVDTRAGDRPEHSDAE</sequence>
<dbReference type="PANTHER" id="PTHR30386:SF24">
    <property type="entry name" value="MULTIDRUG RESISTANCE EFFLUX PUMP"/>
    <property type="match status" value="1"/>
</dbReference>
<reference evidence="5 6" key="1">
    <citation type="submission" date="2014-01" db="EMBL/GenBank/DDBJ databases">
        <title>Genome sequence determination for a cystic fibrosis isolate, Inquilinus limosus.</title>
        <authorList>
            <person name="Pino M."/>
            <person name="Di Conza J."/>
            <person name="Gutkind G."/>
        </authorList>
    </citation>
    <scope>NUCLEOTIDE SEQUENCE [LARGE SCALE GENOMIC DNA]</scope>
    <source>
        <strain evidence="5 6">MP06</strain>
    </source>
</reference>
<name>A0A0A0DG17_9PROT</name>
<evidence type="ECO:0000259" key="4">
    <source>
        <dbReference type="Pfam" id="PF25917"/>
    </source>
</evidence>
<dbReference type="EMBL" id="JANX01000007">
    <property type="protein sequence ID" value="KGM35892.1"/>
    <property type="molecule type" value="Genomic_DNA"/>
</dbReference>
<accession>A0A0A0DG17</accession>
<dbReference type="Gene3D" id="2.40.50.100">
    <property type="match status" value="1"/>
</dbReference>
<feature type="region of interest" description="Disordered" evidence="2">
    <location>
        <begin position="1"/>
        <end position="26"/>
    </location>
</feature>
<dbReference type="RefSeq" id="WP_034831227.1">
    <property type="nucleotide sequence ID" value="NZ_JANX01000007.1"/>
</dbReference>
<protein>
    <recommendedName>
        <fullName evidence="4">Multidrug resistance protein MdtA-like barrel-sandwich hybrid domain-containing protein</fullName>
    </recommendedName>
</protein>
<dbReference type="PRINTS" id="PR01490">
    <property type="entry name" value="RTXTOXIND"/>
</dbReference>
<feature type="coiled-coil region" evidence="1">
    <location>
        <begin position="140"/>
        <end position="240"/>
    </location>
</feature>
<dbReference type="SUPFAM" id="SSF111369">
    <property type="entry name" value="HlyD-like secretion proteins"/>
    <property type="match status" value="2"/>
</dbReference>
<gene>
    <name evidence="5" type="ORF">P409_01850</name>
</gene>
<dbReference type="Gene3D" id="2.40.30.170">
    <property type="match status" value="1"/>
</dbReference>
<organism evidence="5 6">
    <name type="scientific">Inquilinus limosus MP06</name>
    <dbReference type="NCBI Taxonomy" id="1398085"/>
    <lineage>
        <taxon>Bacteria</taxon>
        <taxon>Pseudomonadati</taxon>
        <taxon>Pseudomonadota</taxon>
        <taxon>Alphaproteobacteria</taxon>
        <taxon>Rhodospirillales</taxon>
        <taxon>Rhodospirillaceae</taxon>
        <taxon>Inquilinus</taxon>
    </lineage>
</organism>
<dbReference type="InterPro" id="IPR058625">
    <property type="entry name" value="MdtA-like_BSH"/>
</dbReference>
<keyword evidence="3" id="KW-0812">Transmembrane</keyword>
<dbReference type="GO" id="GO:0055085">
    <property type="term" value="P:transmembrane transport"/>
    <property type="evidence" value="ECO:0007669"/>
    <property type="project" value="InterPro"/>
</dbReference>
<comment type="caution">
    <text evidence="5">The sequence shown here is derived from an EMBL/GenBank/DDBJ whole genome shotgun (WGS) entry which is preliminary data.</text>
</comment>
<dbReference type="InterPro" id="IPR050739">
    <property type="entry name" value="MFP"/>
</dbReference>
<proteinExistence type="predicted"/>
<feature type="domain" description="Multidrug resistance protein MdtA-like barrel-sandwich hybrid" evidence="4">
    <location>
        <begin position="72"/>
        <end position="282"/>
    </location>
</feature>
<evidence type="ECO:0000256" key="3">
    <source>
        <dbReference type="SAM" id="Phobius"/>
    </source>
</evidence>
<keyword evidence="1" id="KW-0175">Coiled coil</keyword>
<evidence type="ECO:0000256" key="2">
    <source>
        <dbReference type="SAM" id="MobiDB-lite"/>
    </source>
</evidence>
<dbReference type="PANTHER" id="PTHR30386">
    <property type="entry name" value="MEMBRANE FUSION SUBUNIT OF EMRAB-TOLC MULTIDRUG EFFLUX PUMP"/>
    <property type="match status" value="1"/>
</dbReference>
<feature type="transmembrane region" description="Helical" evidence="3">
    <location>
        <begin position="32"/>
        <end position="54"/>
    </location>
</feature>
<keyword evidence="3" id="KW-1133">Transmembrane helix</keyword>
<dbReference type="Pfam" id="PF25917">
    <property type="entry name" value="BSH_RND"/>
    <property type="match status" value="1"/>
</dbReference>
<dbReference type="OrthoDB" id="9811754at2"/>
<dbReference type="Gene3D" id="1.10.287.470">
    <property type="entry name" value="Helix hairpin bin"/>
    <property type="match status" value="2"/>
</dbReference>
<evidence type="ECO:0000313" key="6">
    <source>
        <dbReference type="Proteomes" id="UP000029995"/>
    </source>
</evidence>
<evidence type="ECO:0000256" key="1">
    <source>
        <dbReference type="SAM" id="Coils"/>
    </source>
</evidence>